<reference evidence="6 7" key="2">
    <citation type="submission" date="2015-01" db="EMBL/GenBank/DDBJ databases">
        <title>Complete genome sequence of Pyrinomonas methylaliphatogenes type strain K22T.</title>
        <authorList>
            <person name="Lee K.C.Y."/>
            <person name="Power J.F."/>
            <person name="Dunfield P.F."/>
            <person name="Morgan X.C."/>
            <person name="Huttenhower C."/>
            <person name="Stott M.B."/>
        </authorList>
    </citation>
    <scope>NUCLEOTIDE SEQUENCE [LARGE SCALE GENOMIC DNA]</scope>
    <source>
        <strain evidence="6 7">K22</strain>
    </source>
</reference>
<dbReference type="PRINTS" id="PR00039">
    <property type="entry name" value="HTHLYSR"/>
</dbReference>
<protein>
    <submittedName>
        <fullName evidence="6">Transcriptional regulator</fullName>
    </submittedName>
</protein>
<dbReference type="GO" id="GO:0003677">
    <property type="term" value="F:DNA binding"/>
    <property type="evidence" value="ECO:0007669"/>
    <property type="project" value="UniProtKB-KW"/>
</dbReference>
<dbReference type="InterPro" id="IPR000847">
    <property type="entry name" value="LysR_HTH_N"/>
</dbReference>
<reference evidence="6 7" key="1">
    <citation type="submission" date="2013-12" db="EMBL/GenBank/DDBJ databases">
        <authorList>
            <person name="Stott M."/>
        </authorList>
    </citation>
    <scope>NUCLEOTIDE SEQUENCE [LARGE SCALE GENOMIC DNA]</scope>
    <source>
        <strain evidence="6 7">K22</strain>
    </source>
</reference>
<keyword evidence="3" id="KW-0238">DNA-binding</keyword>
<dbReference type="GO" id="GO:0005829">
    <property type="term" value="C:cytosol"/>
    <property type="evidence" value="ECO:0007669"/>
    <property type="project" value="TreeGrafter"/>
</dbReference>
<sequence>MDIRQLRAFVAIAETGTFTAGADRVHVTQAAISMQIKQLEREAGVRLFLRTPRRVLLTEAGERLLERARRILREHDAALAEMKELAGAESGRLRIGTASAMIASDPLPQLLQELRARHPRAEVTVESGTSAELVRQILAGELDIAFVSLPVEARGIETELLSRDELVAIAHPEHPLAARRVVDAETLAQERLILGERGGNTRRLIDQFFTQAGVRPHVTMELSRTAAIKRMVEEGMGVGIVPSQSVREEVAEGRLVAWWIKGAERINWELGLARLRDGYDSPICKTFIRLCRRHFKGEDQPRAKTASRRTRA</sequence>
<feature type="domain" description="HTH lysR-type" evidence="5">
    <location>
        <begin position="1"/>
        <end position="58"/>
    </location>
</feature>
<dbReference type="InterPro" id="IPR036390">
    <property type="entry name" value="WH_DNA-bd_sf"/>
</dbReference>
<evidence type="ECO:0000256" key="2">
    <source>
        <dbReference type="ARBA" id="ARBA00023015"/>
    </source>
</evidence>
<evidence type="ECO:0000313" key="6">
    <source>
        <dbReference type="EMBL" id="CDM65446.1"/>
    </source>
</evidence>
<dbReference type="Pfam" id="PF03466">
    <property type="entry name" value="LysR_substrate"/>
    <property type="match status" value="1"/>
</dbReference>
<organism evidence="6 7">
    <name type="scientific">Pyrinomonas methylaliphatogenes</name>
    <dbReference type="NCBI Taxonomy" id="454194"/>
    <lineage>
        <taxon>Bacteria</taxon>
        <taxon>Pseudomonadati</taxon>
        <taxon>Acidobacteriota</taxon>
        <taxon>Blastocatellia</taxon>
        <taxon>Blastocatellales</taxon>
        <taxon>Pyrinomonadaceae</taxon>
        <taxon>Pyrinomonas</taxon>
    </lineage>
</organism>
<dbReference type="RefSeq" id="WP_060635445.1">
    <property type="nucleotide sequence ID" value="NZ_CBXV010000005.1"/>
</dbReference>
<keyword evidence="4" id="KW-0804">Transcription</keyword>
<dbReference type="PANTHER" id="PTHR30419">
    <property type="entry name" value="HTH-TYPE TRANSCRIPTIONAL REGULATOR YBHD"/>
    <property type="match status" value="1"/>
</dbReference>
<dbReference type="OrthoDB" id="9803735at2"/>
<dbReference type="Gene3D" id="1.10.10.10">
    <property type="entry name" value="Winged helix-like DNA-binding domain superfamily/Winged helix DNA-binding domain"/>
    <property type="match status" value="1"/>
</dbReference>
<dbReference type="InterPro" id="IPR036388">
    <property type="entry name" value="WH-like_DNA-bd_sf"/>
</dbReference>
<proteinExistence type="inferred from homology"/>
<dbReference type="GO" id="GO:0003700">
    <property type="term" value="F:DNA-binding transcription factor activity"/>
    <property type="evidence" value="ECO:0007669"/>
    <property type="project" value="InterPro"/>
</dbReference>
<evidence type="ECO:0000256" key="3">
    <source>
        <dbReference type="ARBA" id="ARBA00023125"/>
    </source>
</evidence>
<dbReference type="SUPFAM" id="SSF46785">
    <property type="entry name" value="Winged helix' DNA-binding domain"/>
    <property type="match status" value="1"/>
</dbReference>
<dbReference type="STRING" id="454194.PYK22_01447"/>
<dbReference type="InterPro" id="IPR050950">
    <property type="entry name" value="HTH-type_LysR_regulators"/>
</dbReference>
<dbReference type="AlphaFoldDB" id="A0A0B6WWF5"/>
<keyword evidence="2" id="KW-0805">Transcription regulation</keyword>
<dbReference type="InterPro" id="IPR005119">
    <property type="entry name" value="LysR_subst-bd"/>
</dbReference>
<evidence type="ECO:0000313" key="7">
    <source>
        <dbReference type="Proteomes" id="UP000031518"/>
    </source>
</evidence>
<dbReference type="Gene3D" id="3.40.190.290">
    <property type="match status" value="1"/>
</dbReference>
<evidence type="ECO:0000256" key="4">
    <source>
        <dbReference type="ARBA" id="ARBA00023163"/>
    </source>
</evidence>
<evidence type="ECO:0000256" key="1">
    <source>
        <dbReference type="ARBA" id="ARBA00009437"/>
    </source>
</evidence>
<dbReference type="FunFam" id="1.10.10.10:FF:000001">
    <property type="entry name" value="LysR family transcriptional regulator"/>
    <property type="match status" value="1"/>
</dbReference>
<comment type="similarity">
    <text evidence="1">Belongs to the LysR transcriptional regulatory family.</text>
</comment>
<gene>
    <name evidence="6" type="ORF">PYK22_01447</name>
</gene>
<dbReference type="PROSITE" id="PS50931">
    <property type="entry name" value="HTH_LYSR"/>
    <property type="match status" value="1"/>
</dbReference>
<dbReference type="EMBL" id="CBXV010000005">
    <property type="protein sequence ID" value="CDM65446.1"/>
    <property type="molecule type" value="Genomic_DNA"/>
</dbReference>
<dbReference type="SUPFAM" id="SSF53850">
    <property type="entry name" value="Periplasmic binding protein-like II"/>
    <property type="match status" value="1"/>
</dbReference>
<name>A0A0B6WWF5_9BACT</name>
<dbReference type="CDD" id="cd05466">
    <property type="entry name" value="PBP2_LTTR_substrate"/>
    <property type="match status" value="1"/>
</dbReference>
<keyword evidence="7" id="KW-1185">Reference proteome</keyword>
<evidence type="ECO:0000259" key="5">
    <source>
        <dbReference type="PROSITE" id="PS50931"/>
    </source>
</evidence>
<dbReference type="Pfam" id="PF00126">
    <property type="entry name" value="HTH_1"/>
    <property type="match status" value="1"/>
</dbReference>
<dbReference type="Proteomes" id="UP000031518">
    <property type="component" value="Unassembled WGS sequence"/>
</dbReference>
<accession>A0A0B6WWF5</accession>